<protein>
    <submittedName>
        <fullName evidence="1">Pco130820</fullName>
    </submittedName>
</protein>
<dbReference type="AlphaFoldDB" id="A0A0A9DZV6"/>
<evidence type="ECO:0000313" key="1">
    <source>
        <dbReference type="EMBL" id="JAD92253.1"/>
    </source>
</evidence>
<accession>A0A0A9DZV6</accession>
<name>A0A0A9DZV6_ARUDO</name>
<reference evidence="1" key="2">
    <citation type="journal article" date="2015" name="Data Brief">
        <title>Shoot transcriptome of the giant reed, Arundo donax.</title>
        <authorList>
            <person name="Barrero R.A."/>
            <person name="Guerrero F.D."/>
            <person name="Moolhuijzen P."/>
            <person name="Goolsby J.A."/>
            <person name="Tidwell J."/>
            <person name="Bellgard S.E."/>
            <person name="Bellgard M.I."/>
        </authorList>
    </citation>
    <scope>NUCLEOTIDE SEQUENCE</scope>
    <source>
        <tissue evidence="1">Shoot tissue taken approximately 20 cm above the soil surface</tissue>
    </source>
</reference>
<dbReference type="EMBL" id="GBRH01205642">
    <property type="protein sequence ID" value="JAD92253.1"/>
    <property type="molecule type" value="Transcribed_RNA"/>
</dbReference>
<proteinExistence type="predicted"/>
<organism evidence="1">
    <name type="scientific">Arundo donax</name>
    <name type="common">Giant reed</name>
    <name type="synonym">Donax arundinaceus</name>
    <dbReference type="NCBI Taxonomy" id="35708"/>
    <lineage>
        <taxon>Eukaryota</taxon>
        <taxon>Viridiplantae</taxon>
        <taxon>Streptophyta</taxon>
        <taxon>Embryophyta</taxon>
        <taxon>Tracheophyta</taxon>
        <taxon>Spermatophyta</taxon>
        <taxon>Magnoliopsida</taxon>
        <taxon>Liliopsida</taxon>
        <taxon>Poales</taxon>
        <taxon>Poaceae</taxon>
        <taxon>PACMAD clade</taxon>
        <taxon>Arundinoideae</taxon>
        <taxon>Arundineae</taxon>
        <taxon>Arundo</taxon>
    </lineage>
</organism>
<sequence>MENRCRTGVGNPILNCRICPRIKRMAFISWAGRKKQHGGN</sequence>
<reference evidence="1" key="1">
    <citation type="submission" date="2014-09" db="EMBL/GenBank/DDBJ databases">
        <authorList>
            <person name="Magalhaes I.L.F."/>
            <person name="Oliveira U."/>
            <person name="Santos F.R."/>
            <person name="Vidigal T.H.D.A."/>
            <person name="Brescovit A.D."/>
            <person name="Santos A.J."/>
        </authorList>
    </citation>
    <scope>NUCLEOTIDE SEQUENCE</scope>
    <source>
        <tissue evidence="1">Shoot tissue taken approximately 20 cm above the soil surface</tissue>
    </source>
</reference>